<keyword evidence="2" id="KW-0378">Hydrolase</keyword>
<dbReference type="EMBL" id="CP098401">
    <property type="protein sequence ID" value="URW75934.1"/>
    <property type="molecule type" value="Genomic_DNA"/>
</dbReference>
<dbReference type="Pfam" id="PF12697">
    <property type="entry name" value="Abhydrolase_6"/>
    <property type="match status" value="1"/>
</dbReference>
<evidence type="ECO:0000313" key="3">
    <source>
        <dbReference type="Proteomes" id="UP001055580"/>
    </source>
</evidence>
<proteinExistence type="predicted"/>
<protein>
    <submittedName>
        <fullName evidence="2">Alpha/beta fold hydrolase</fullName>
    </submittedName>
</protein>
<feature type="domain" description="AB hydrolase-1" evidence="1">
    <location>
        <begin position="100"/>
        <end position="328"/>
    </location>
</feature>
<reference evidence="2" key="1">
    <citation type="submission" date="2022-05" db="EMBL/GenBank/DDBJ databases">
        <title>Sphingomonas sp. strain RMG20 Genome sequencing and assembly.</title>
        <authorList>
            <person name="Kim I."/>
        </authorList>
    </citation>
    <scope>NUCLEOTIDE SEQUENCE</scope>
    <source>
        <strain evidence="2">RMG20</strain>
    </source>
</reference>
<organism evidence="2 3">
    <name type="scientific">Sphingomonas donggukensis</name>
    <dbReference type="NCBI Taxonomy" id="2949093"/>
    <lineage>
        <taxon>Bacteria</taxon>
        <taxon>Pseudomonadati</taxon>
        <taxon>Pseudomonadota</taxon>
        <taxon>Alphaproteobacteria</taxon>
        <taxon>Sphingomonadales</taxon>
        <taxon>Sphingomonadaceae</taxon>
        <taxon>Sphingomonas</taxon>
    </lineage>
</organism>
<name>A0ABY4TXR1_9SPHN</name>
<dbReference type="PANTHER" id="PTHR36837:SF2">
    <property type="entry name" value="POLY(3-HYDROXYALKANOATE) POLYMERASE SUBUNIT PHAC"/>
    <property type="match status" value="1"/>
</dbReference>
<dbReference type="InterPro" id="IPR000073">
    <property type="entry name" value="AB_hydrolase_1"/>
</dbReference>
<gene>
    <name evidence="2" type="ORF">M9980_01505</name>
</gene>
<dbReference type="InterPro" id="IPR051321">
    <property type="entry name" value="PHA/PHB_synthase"/>
</dbReference>
<dbReference type="Gene3D" id="3.40.50.1820">
    <property type="entry name" value="alpha/beta hydrolase"/>
    <property type="match status" value="1"/>
</dbReference>
<dbReference type="InterPro" id="IPR029058">
    <property type="entry name" value="AB_hydrolase_fold"/>
</dbReference>
<dbReference type="SUPFAM" id="SSF53474">
    <property type="entry name" value="alpha/beta-Hydrolases"/>
    <property type="match status" value="1"/>
</dbReference>
<accession>A0ABY4TXR1</accession>
<dbReference type="GO" id="GO:0016787">
    <property type="term" value="F:hydrolase activity"/>
    <property type="evidence" value="ECO:0007669"/>
    <property type="project" value="UniProtKB-KW"/>
</dbReference>
<evidence type="ECO:0000313" key="2">
    <source>
        <dbReference type="EMBL" id="URW75934.1"/>
    </source>
</evidence>
<dbReference type="RefSeq" id="WP_250752622.1">
    <property type="nucleotide sequence ID" value="NZ_CP098401.1"/>
</dbReference>
<dbReference type="Proteomes" id="UP001055580">
    <property type="component" value="Chromosome"/>
</dbReference>
<keyword evidence="3" id="KW-1185">Reference proteome</keyword>
<evidence type="ECO:0000259" key="1">
    <source>
        <dbReference type="Pfam" id="PF12697"/>
    </source>
</evidence>
<sequence length="353" mass="37295">MTDDGLPLNHAAPQHGPRPLPLFIEMLRSETATSPERRAAALAGLARYQAAPRTPRPAPMPEVARDGRVTLRDYGGAGVPVVFVPSLINPPFVLDLSPDASLLRWLVAQGRRVLLVDWGTPTPADRDEDVTAHVMRLRRVLTGLDEPPVLVGYCLGGTIATALAATMPVAGLALIAAPWRFKGFDASARAAIADLWNSARPACEALGVVPMEVLQAGFWKLDPARTIAKFEALASADDGALSGFVTLEDWANAGAPLTLAAGRQMFEDFFASDAPGRGAWQVAGHAVEPSALACPVADFVSDRDRIVPAASSIAIGTRHDVAAGHVGMIVGSRARALLWEPLAHWISGVVGSR</sequence>
<dbReference type="PANTHER" id="PTHR36837">
    <property type="entry name" value="POLY(3-HYDROXYALKANOATE) POLYMERASE SUBUNIT PHAC"/>
    <property type="match status" value="1"/>
</dbReference>